<accession>S7PXT1</accession>
<evidence type="ECO:0000313" key="2">
    <source>
        <dbReference type="EMBL" id="EPQ52132.1"/>
    </source>
</evidence>
<dbReference type="AlphaFoldDB" id="S7PXT1"/>
<dbReference type="EMBL" id="KB469308">
    <property type="protein sequence ID" value="EPQ52132.1"/>
    <property type="molecule type" value="Genomic_DNA"/>
</dbReference>
<dbReference type="OMA" id="MLPAFDW"/>
<feature type="region of interest" description="Disordered" evidence="1">
    <location>
        <begin position="1"/>
        <end position="34"/>
    </location>
</feature>
<dbReference type="OrthoDB" id="3259897at2759"/>
<dbReference type="RefSeq" id="XP_007869320.1">
    <property type="nucleotide sequence ID" value="XM_007871129.1"/>
</dbReference>
<organism evidence="2 3">
    <name type="scientific">Gloeophyllum trabeum (strain ATCC 11539 / FP-39264 / Madison 617)</name>
    <name type="common">Brown rot fungus</name>
    <dbReference type="NCBI Taxonomy" id="670483"/>
    <lineage>
        <taxon>Eukaryota</taxon>
        <taxon>Fungi</taxon>
        <taxon>Dikarya</taxon>
        <taxon>Basidiomycota</taxon>
        <taxon>Agaricomycotina</taxon>
        <taxon>Agaricomycetes</taxon>
        <taxon>Gloeophyllales</taxon>
        <taxon>Gloeophyllaceae</taxon>
        <taxon>Gloeophyllum</taxon>
    </lineage>
</organism>
<proteinExistence type="predicted"/>
<feature type="compositionally biased region" description="Polar residues" evidence="1">
    <location>
        <begin position="343"/>
        <end position="352"/>
    </location>
</feature>
<sequence length="507" mass="55836">MTPRPRLRLDAGEPAPPPSSFPSASALAEGPSYPHTSTFRSLQIEISIRSLSVKSERVPHQQQARSLPVFGDSDRVTGTVALAQSFAQTGRLTITLEGAFTYISPDVGAYEPSSKGRQRHVFYSSSRVVPLSGALDSPRSALNIRDAFVATVRRRPSLPTVGGSDMKVIPFNFELPSPTRPGEELPPTFSSSVLMEGGVRSRAQAENAEVSYRVVALWEAMDHSEDRSLLEAPIIVHPDTEFSSLDGLAYEPESWVEIPLKSERSIPFQCAITLPSPAVFPRTASLPFFVVFTTTPRSSTLAREIASDATITVSLLRNVHINASPFGLPTPPPSPPTTEESDAQSPASTSSRLLKRMVRNNTPPVVPVMRNSRALDINIRPRVRSRSRSLTRTLSRSSINEFKDKPLPRAPPPHTPATVFSESRTLQTEVCVGFPKRPRVKQDNGRGHPKLEVYEKLPDGLYKGKIHLYKGMIPGIDWSGLTVKYYLEVSVLFGQDDLRARVPIRLY</sequence>
<reference evidence="2 3" key="1">
    <citation type="journal article" date="2012" name="Science">
        <title>The Paleozoic origin of enzymatic lignin decomposition reconstructed from 31 fungal genomes.</title>
        <authorList>
            <person name="Floudas D."/>
            <person name="Binder M."/>
            <person name="Riley R."/>
            <person name="Barry K."/>
            <person name="Blanchette R.A."/>
            <person name="Henrissat B."/>
            <person name="Martinez A.T."/>
            <person name="Otillar R."/>
            <person name="Spatafora J.W."/>
            <person name="Yadav J.S."/>
            <person name="Aerts A."/>
            <person name="Benoit I."/>
            <person name="Boyd A."/>
            <person name="Carlson A."/>
            <person name="Copeland A."/>
            <person name="Coutinho P.M."/>
            <person name="de Vries R.P."/>
            <person name="Ferreira P."/>
            <person name="Findley K."/>
            <person name="Foster B."/>
            <person name="Gaskell J."/>
            <person name="Glotzer D."/>
            <person name="Gorecki P."/>
            <person name="Heitman J."/>
            <person name="Hesse C."/>
            <person name="Hori C."/>
            <person name="Igarashi K."/>
            <person name="Jurgens J.A."/>
            <person name="Kallen N."/>
            <person name="Kersten P."/>
            <person name="Kohler A."/>
            <person name="Kuees U."/>
            <person name="Kumar T.K.A."/>
            <person name="Kuo A."/>
            <person name="LaButti K."/>
            <person name="Larrondo L.F."/>
            <person name="Lindquist E."/>
            <person name="Ling A."/>
            <person name="Lombard V."/>
            <person name="Lucas S."/>
            <person name="Lundell T."/>
            <person name="Martin R."/>
            <person name="McLaughlin D.J."/>
            <person name="Morgenstern I."/>
            <person name="Morin E."/>
            <person name="Murat C."/>
            <person name="Nagy L.G."/>
            <person name="Nolan M."/>
            <person name="Ohm R.A."/>
            <person name="Patyshakuliyeva A."/>
            <person name="Rokas A."/>
            <person name="Ruiz-Duenas F.J."/>
            <person name="Sabat G."/>
            <person name="Salamov A."/>
            <person name="Samejima M."/>
            <person name="Schmutz J."/>
            <person name="Slot J.C."/>
            <person name="St John F."/>
            <person name="Stenlid J."/>
            <person name="Sun H."/>
            <person name="Sun S."/>
            <person name="Syed K."/>
            <person name="Tsang A."/>
            <person name="Wiebenga A."/>
            <person name="Young D."/>
            <person name="Pisabarro A."/>
            <person name="Eastwood D.C."/>
            <person name="Martin F."/>
            <person name="Cullen D."/>
            <person name="Grigoriev I.V."/>
            <person name="Hibbett D.S."/>
        </authorList>
    </citation>
    <scope>NUCLEOTIDE SEQUENCE [LARGE SCALE GENOMIC DNA]</scope>
    <source>
        <strain evidence="2 3">ATCC 11539</strain>
    </source>
</reference>
<dbReference type="GeneID" id="19308967"/>
<dbReference type="STRING" id="670483.S7PXT1"/>
<keyword evidence="3" id="KW-1185">Reference proteome</keyword>
<dbReference type="Proteomes" id="UP000030669">
    <property type="component" value="Unassembled WGS sequence"/>
</dbReference>
<evidence type="ECO:0000256" key="1">
    <source>
        <dbReference type="SAM" id="MobiDB-lite"/>
    </source>
</evidence>
<dbReference type="eggNOG" id="ENOG502SKKZ">
    <property type="taxonomic scope" value="Eukaryota"/>
</dbReference>
<name>S7PXT1_GLOTA</name>
<evidence type="ECO:0000313" key="3">
    <source>
        <dbReference type="Proteomes" id="UP000030669"/>
    </source>
</evidence>
<dbReference type="KEGG" id="gtr:GLOTRDRAFT_80307"/>
<gene>
    <name evidence="2" type="ORF">GLOTRDRAFT_80307</name>
</gene>
<feature type="region of interest" description="Disordered" evidence="1">
    <location>
        <begin position="324"/>
        <end position="353"/>
    </location>
</feature>
<dbReference type="HOGENOM" id="CLU_556734_0_0_1"/>
<protein>
    <submittedName>
        <fullName evidence="2">Uncharacterized protein</fullName>
    </submittedName>
</protein>